<reference evidence="2" key="1">
    <citation type="journal article" date="2011" name="PLoS Genet.">
        <title>Genomic analysis of the necrotrophic fungal pathogens Sclerotinia sclerotiorum and Botrytis cinerea.</title>
        <authorList>
            <person name="Amselem J."/>
            <person name="Cuomo C.A."/>
            <person name="van Kan J.A."/>
            <person name="Viaud M."/>
            <person name="Benito E.P."/>
            <person name="Couloux A."/>
            <person name="Coutinho P.M."/>
            <person name="de Vries R.P."/>
            <person name="Dyer P.S."/>
            <person name="Fillinger S."/>
            <person name="Fournier E."/>
            <person name="Gout L."/>
            <person name="Hahn M."/>
            <person name="Kohn L."/>
            <person name="Lapalu N."/>
            <person name="Plummer K.M."/>
            <person name="Pradier J.M."/>
            <person name="Quevillon E."/>
            <person name="Sharon A."/>
            <person name="Simon A."/>
            <person name="ten Have A."/>
            <person name="Tudzynski B."/>
            <person name="Tudzynski P."/>
            <person name="Wincker P."/>
            <person name="Andrew M."/>
            <person name="Anthouard V."/>
            <person name="Beever R.E."/>
            <person name="Beffa R."/>
            <person name="Benoit I."/>
            <person name="Bouzid O."/>
            <person name="Brault B."/>
            <person name="Chen Z."/>
            <person name="Choquer M."/>
            <person name="Collemare J."/>
            <person name="Cotton P."/>
            <person name="Danchin E.G."/>
            <person name="Da Silva C."/>
            <person name="Gautier A."/>
            <person name="Giraud C."/>
            <person name="Giraud T."/>
            <person name="Gonzalez C."/>
            <person name="Grossetete S."/>
            <person name="Guldener U."/>
            <person name="Henrissat B."/>
            <person name="Howlett B.J."/>
            <person name="Kodira C."/>
            <person name="Kretschmer M."/>
            <person name="Lappartient A."/>
            <person name="Leroch M."/>
            <person name="Levis C."/>
            <person name="Mauceli E."/>
            <person name="Neuveglise C."/>
            <person name="Oeser B."/>
            <person name="Pearson M."/>
            <person name="Poulain J."/>
            <person name="Poussereau N."/>
            <person name="Quesneville H."/>
            <person name="Rascle C."/>
            <person name="Schumacher J."/>
            <person name="Segurens B."/>
            <person name="Sexton A."/>
            <person name="Silva E."/>
            <person name="Sirven C."/>
            <person name="Soanes D.M."/>
            <person name="Talbot N.J."/>
            <person name="Templeton M."/>
            <person name="Yandava C."/>
            <person name="Yarden O."/>
            <person name="Zeng Q."/>
            <person name="Rollins J.A."/>
            <person name="Lebrun M.H."/>
            <person name="Dickman M."/>
        </authorList>
    </citation>
    <scope>NUCLEOTIDE SEQUENCE [LARGE SCALE GENOMIC DNA]</scope>
    <source>
        <strain evidence="2">T4</strain>
    </source>
</reference>
<proteinExistence type="predicted"/>
<dbReference type="Proteomes" id="UP000008177">
    <property type="component" value="Unplaced contigs"/>
</dbReference>
<evidence type="ECO:0000313" key="1">
    <source>
        <dbReference type="EMBL" id="CCD43661.1"/>
    </source>
</evidence>
<dbReference type="InParanoid" id="G2XSM4"/>
<gene>
    <name evidence="1" type="ORF">BofuT4_uP065030.1</name>
</gene>
<sequence length="89" mass="10078">MDPSTPIVRDPRFSPNLLLHLRSLLQFANPTTTTTLTIVETSYSSIADPYSVNEAKVANSSFLYYSTSREILPQRFKEPQQPLNPYMGL</sequence>
<evidence type="ECO:0000313" key="2">
    <source>
        <dbReference type="Proteomes" id="UP000008177"/>
    </source>
</evidence>
<organism evidence="1 2">
    <name type="scientific">Botryotinia fuckeliana (strain T4)</name>
    <name type="common">Noble rot fungus</name>
    <name type="synonym">Botrytis cinerea</name>
    <dbReference type="NCBI Taxonomy" id="999810"/>
    <lineage>
        <taxon>Eukaryota</taxon>
        <taxon>Fungi</taxon>
        <taxon>Dikarya</taxon>
        <taxon>Ascomycota</taxon>
        <taxon>Pezizomycotina</taxon>
        <taxon>Leotiomycetes</taxon>
        <taxon>Helotiales</taxon>
        <taxon>Sclerotiniaceae</taxon>
        <taxon>Botrytis</taxon>
    </lineage>
</organism>
<dbReference type="HOGENOM" id="CLU_2454454_0_0_1"/>
<dbReference type="EMBL" id="FQ790261">
    <property type="protein sequence ID" value="CCD43661.1"/>
    <property type="molecule type" value="Genomic_DNA"/>
</dbReference>
<name>G2XSM4_BOTF4</name>
<accession>G2XSM4</accession>
<dbReference type="AlphaFoldDB" id="G2XSM4"/>
<protein>
    <submittedName>
        <fullName evidence="1">Uncharacterized protein</fullName>
    </submittedName>
</protein>